<protein>
    <submittedName>
        <fullName evidence="1">Uncharacterized protein</fullName>
    </submittedName>
</protein>
<keyword evidence="2" id="KW-1185">Reference proteome</keyword>
<dbReference type="RefSeq" id="WP_005183563.1">
    <property type="nucleotide sequence ID" value="NZ_KB850048.1"/>
</dbReference>
<organism evidence="1 2">
    <name type="scientific">Acinetobacter dispersus</name>
    <dbReference type="NCBI Taxonomy" id="70348"/>
    <lineage>
        <taxon>Bacteria</taxon>
        <taxon>Pseudomonadati</taxon>
        <taxon>Pseudomonadota</taxon>
        <taxon>Gammaproteobacteria</taxon>
        <taxon>Moraxellales</taxon>
        <taxon>Moraxellaceae</taxon>
        <taxon>Acinetobacter</taxon>
    </lineage>
</organism>
<sequence>MPLSIDQQAINVYAEHNDVPVGPHIFNDCIFALDDLFLEEAYKKVKAKSDSGGSKS</sequence>
<proteinExistence type="predicted"/>
<reference evidence="1 2" key="1">
    <citation type="submission" date="2013-02" db="EMBL/GenBank/DDBJ databases">
        <title>The Genome Sequence of Acinetobacter sp. ANC 4105.</title>
        <authorList>
            <consortium name="The Broad Institute Genome Sequencing Platform"/>
            <consortium name="The Broad Institute Genome Sequencing Center for Infectious Disease"/>
            <person name="Cerqueira G."/>
            <person name="Feldgarden M."/>
            <person name="Courvalin P."/>
            <person name="Perichon B."/>
            <person name="Grillot-Courvalin C."/>
            <person name="Clermont D."/>
            <person name="Rocha E."/>
            <person name="Yoon E.-J."/>
            <person name="Nemec A."/>
            <person name="Walker B."/>
            <person name="Young S.K."/>
            <person name="Zeng Q."/>
            <person name="Gargeya S."/>
            <person name="Fitzgerald M."/>
            <person name="Haas B."/>
            <person name="Abouelleil A."/>
            <person name="Alvarado L."/>
            <person name="Arachchi H.M."/>
            <person name="Berlin A.M."/>
            <person name="Chapman S.B."/>
            <person name="Dewar J."/>
            <person name="Goldberg J."/>
            <person name="Griggs A."/>
            <person name="Gujja S."/>
            <person name="Hansen M."/>
            <person name="Howarth C."/>
            <person name="Imamovic A."/>
            <person name="Larimer J."/>
            <person name="McCowan C."/>
            <person name="Murphy C."/>
            <person name="Neiman D."/>
            <person name="Pearson M."/>
            <person name="Priest M."/>
            <person name="Roberts A."/>
            <person name="Saif S."/>
            <person name="Shea T."/>
            <person name="Sisk P."/>
            <person name="Sykes S."/>
            <person name="Wortman J."/>
            <person name="Nusbaum C."/>
            <person name="Birren B."/>
        </authorList>
    </citation>
    <scope>NUCLEOTIDE SEQUENCE [LARGE SCALE GENOMIC DNA]</scope>
    <source>
        <strain evidence="1 2">ANC 4105</strain>
    </source>
</reference>
<evidence type="ECO:0000313" key="2">
    <source>
        <dbReference type="Proteomes" id="UP000013261"/>
    </source>
</evidence>
<dbReference type="EMBL" id="APRL01000001">
    <property type="protein sequence ID" value="ENW97338.1"/>
    <property type="molecule type" value="Genomic_DNA"/>
</dbReference>
<dbReference type="HOGENOM" id="CLU_3021363_0_0_6"/>
<name>N9LM82_9GAMM</name>
<dbReference type="PATRIC" id="fig|1217703.3.peg.162"/>
<gene>
    <name evidence="1" type="ORF">F904_00176</name>
</gene>
<dbReference type="eggNOG" id="ENOG5031S3A">
    <property type="taxonomic scope" value="Bacteria"/>
</dbReference>
<dbReference type="Proteomes" id="UP000013261">
    <property type="component" value="Unassembled WGS sequence"/>
</dbReference>
<dbReference type="AlphaFoldDB" id="N9LM82"/>
<accession>N9LM82</accession>
<evidence type="ECO:0000313" key="1">
    <source>
        <dbReference type="EMBL" id="ENW97338.1"/>
    </source>
</evidence>
<comment type="caution">
    <text evidence="1">The sequence shown here is derived from an EMBL/GenBank/DDBJ whole genome shotgun (WGS) entry which is preliminary data.</text>
</comment>